<name>A0A6B2FWI4_9LACO</name>
<reference evidence="1" key="1">
    <citation type="submission" date="2020-01" db="EMBL/GenBank/DDBJ databases">
        <title>Vaginal microbiome of pregnant Indian women: Insights into the genome of dominants Lactobacillus species.</title>
        <authorList>
            <person name="Das B."/>
            <person name="Mehta O."/>
            <person name="Ghosh T.S."/>
            <person name="Kothidar A."/>
            <person name="Gowtham M.R."/>
            <person name="Mitra R."/>
            <person name="Kshetrapal P."/>
            <person name="Wadhwa N."/>
            <person name="Thiruvengadam R."/>
            <person name="Nair G.B."/>
            <person name="Bhatnagar S."/>
            <person name="Das B."/>
        </authorList>
    </citation>
    <scope>NUCLEOTIDE SEQUENCE</scope>
    <source>
        <strain evidence="1">Indica</strain>
    </source>
</reference>
<comment type="caution">
    <text evidence="1">The sequence shown here is derived from an EMBL/GenBank/DDBJ whole genome shotgun (WGS) entry which is preliminary data.</text>
</comment>
<proteinExistence type="predicted"/>
<evidence type="ECO:0000313" key="1">
    <source>
        <dbReference type="EMBL" id="NDJ74557.1"/>
    </source>
</evidence>
<protein>
    <submittedName>
        <fullName evidence="1">Uncharacterized protein</fullName>
    </submittedName>
</protein>
<dbReference type="EMBL" id="JAADJO010000026">
    <property type="protein sequence ID" value="NDJ74557.1"/>
    <property type="molecule type" value="Genomic_DNA"/>
</dbReference>
<organism evidence="1">
    <name type="scientific">Lactobacillus paragasseri</name>
    <dbReference type="NCBI Taxonomy" id="2107999"/>
    <lineage>
        <taxon>Bacteria</taxon>
        <taxon>Bacillati</taxon>
        <taxon>Bacillota</taxon>
        <taxon>Bacilli</taxon>
        <taxon>Lactobacillales</taxon>
        <taxon>Lactobacillaceae</taxon>
        <taxon>Lactobacillus</taxon>
    </lineage>
</organism>
<gene>
    <name evidence="1" type="ORF">GWG61_08810</name>
</gene>
<dbReference type="RefSeq" id="WP_162014261.1">
    <property type="nucleotide sequence ID" value="NZ_CAZZQF010000001.1"/>
</dbReference>
<sequence>MVKLDLPEREYINYANGSNADKEELLQLVDRIWEVDPKRKSLIDKIKMEFPIPNIIKISGAKEAIDTFKSIDIHKTDIDLALKDITNIDFVKFADGSDEYKLYFSTLSPAGKIAMDGVTAIYNATSTFLDQYMSLSKAAKFALHNDEKLVLLKLIKEYQSNVDINKKINKLRFIDIGDATYLRAVVSSNYKLYDNDIVLYMAMSVICDVASKMNKKFELSHVKATESKFFATFFEEDRIQIRKKCVSSSWIAGAE</sequence>
<dbReference type="AlphaFoldDB" id="A0A6B2FWI4"/>
<accession>A0A6B2FWI4</accession>